<sequence>MGVNLLLGVPAVVPVWLLWQFAANWPLAALGWTRGEPTENDGMLPWFLFAGPVVVAFALVWWLVNRAVARRARLRGGPYWAVAAVTVLVPSLASVAVTALL</sequence>
<gene>
    <name evidence="2" type="ORF">CUT44_18695</name>
</gene>
<keyword evidence="1" id="KW-1133">Transmembrane helix</keyword>
<keyword evidence="1" id="KW-0812">Transmembrane</keyword>
<evidence type="ECO:0000313" key="3">
    <source>
        <dbReference type="Proteomes" id="UP000230407"/>
    </source>
</evidence>
<protein>
    <recommendedName>
        <fullName evidence="4">Integral membrane protein</fullName>
    </recommendedName>
</protein>
<keyword evidence="1" id="KW-0472">Membrane</keyword>
<organism evidence="2 3">
    <name type="scientific">Streptomyces carminius</name>
    <dbReference type="NCBI Taxonomy" id="2665496"/>
    <lineage>
        <taxon>Bacteria</taxon>
        <taxon>Bacillati</taxon>
        <taxon>Actinomycetota</taxon>
        <taxon>Actinomycetes</taxon>
        <taxon>Kitasatosporales</taxon>
        <taxon>Streptomycetaceae</taxon>
        <taxon>Streptomyces</taxon>
    </lineage>
</organism>
<feature type="transmembrane region" description="Helical" evidence="1">
    <location>
        <begin position="76"/>
        <end position="100"/>
    </location>
</feature>
<dbReference type="Proteomes" id="UP000230407">
    <property type="component" value="Unassembled WGS sequence"/>
</dbReference>
<feature type="transmembrane region" description="Helical" evidence="1">
    <location>
        <begin position="46"/>
        <end position="64"/>
    </location>
</feature>
<evidence type="ECO:0000256" key="1">
    <source>
        <dbReference type="SAM" id="Phobius"/>
    </source>
</evidence>
<comment type="caution">
    <text evidence="2">The sequence shown here is derived from an EMBL/GenBank/DDBJ whole genome shotgun (WGS) entry which is preliminary data.</text>
</comment>
<dbReference type="AlphaFoldDB" id="A0A2M8LXD2"/>
<evidence type="ECO:0008006" key="4">
    <source>
        <dbReference type="Google" id="ProtNLM"/>
    </source>
</evidence>
<name>A0A2M8LXD2_9ACTN</name>
<dbReference type="EMBL" id="PGGW01000058">
    <property type="protein sequence ID" value="PJE96574.1"/>
    <property type="molecule type" value="Genomic_DNA"/>
</dbReference>
<evidence type="ECO:0000313" key="2">
    <source>
        <dbReference type="EMBL" id="PJE96574.1"/>
    </source>
</evidence>
<proteinExistence type="predicted"/>
<reference evidence="2 3" key="1">
    <citation type="submission" date="2017-11" db="EMBL/GenBank/DDBJ databases">
        <title>Streptomyces carmine sp. nov., a novel actinomycete isolated from Sophora alopecuroides in Xinjiang, China.</title>
        <authorList>
            <person name="Wang Y."/>
            <person name="Luo X."/>
            <person name="Wan C."/>
            <person name="Zhang L."/>
        </authorList>
    </citation>
    <scope>NUCLEOTIDE SEQUENCE [LARGE SCALE GENOMIC DNA]</scope>
    <source>
        <strain evidence="2 3">TRM SA0054</strain>
    </source>
</reference>
<accession>A0A2M8LXD2</accession>
<keyword evidence="3" id="KW-1185">Reference proteome</keyword>